<reference evidence="2 3" key="1">
    <citation type="submission" date="2019-04" db="EMBL/GenBank/DDBJ databases">
        <authorList>
            <person name="Jiang L."/>
        </authorList>
    </citation>
    <scope>NUCLEOTIDE SEQUENCE [LARGE SCALE GENOMIC DNA]</scope>
    <source>
        <strain evidence="2 3">YIM 131853</strain>
    </source>
</reference>
<keyword evidence="3" id="KW-1185">Reference proteome</keyword>
<feature type="transmembrane region" description="Helical" evidence="1">
    <location>
        <begin position="312"/>
        <end position="336"/>
    </location>
</feature>
<feature type="transmembrane region" description="Helical" evidence="1">
    <location>
        <begin position="137"/>
        <end position="157"/>
    </location>
</feature>
<feature type="transmembrane region" description="Helical" evidence="1">
    <location>
        <begin position="105"/>
        <end position="125"/>
    </location>
</feature>
<keyword evidence="1" id="KW-0472">Membrane</keyword>
<feature type="transmembrane region" description="Helical" evidence="1">
    <location>
        <begin position="81"/>
        <end position="99"/>
    </location>
</feature>
<accession>A0A4S4FM06</accession>
<evidence type="ECO:0000313" key="3">
    <source>
        <dbReference type="Proteomes" id="UP000309133"/>
    </source>
</evidence>
<keyword evidence="1" id="KW-1133">Transmembrane helix</keyword>
<dbReference type="EMBL" id="SSSM01000005">
    <property type="protein sequence ID" value="THG30256.1"/>
    <property type="molecule type" value="Genomic_DNA"/>
</dbReference>
<dbReference type="PANTHER" id="PTHR36840:SF1">
    <property type="entry name" value="BLL5714 PROTEIN"/>
    <property type="match status" value="1"/>
</dbReference>
<gene>
    <name evidence="2" type="ORF">E6C64_14690</name>
</gene>
<protein>
    <submittedName>
        <fullName evidence="2">Low temperature requirement protein A</fullName>
    </submittedName>
</protein>
<feature type="transmembrane region" description="Helical" evidence="1">
    <location>
        <begin position="163"/>
        <end position="180"/>
    </location>
</feature>
<feature type="transmembrane region" description="Helical" evidence="1">
    <location>
        <begin position="266"/>
        <end position="292"/>
    </location>
</feature>
<feature type="transmembrane region" description="Helical" evidence="1">
    <location>
        <begin position="225"/>
        <end position="245"/>
    </location>
</feature>
<sequence>MTARETREAHRVSSPLELLVDLVFVVAVAQLAAALAHSVEEGHLLEGILPFVMVFFAIWWAWMNFTWFASAYDTDDVPYRLLTLVQMAGALIIAASAARAFEGEYAGATIGYLVMRVGLVSQWIRAGIQHPEGRTTAFRYAGGITAVQVLWFARLLLPYEVQFPAFFLVAILDMAVPAWAERSGRTSWHPHHIAERYGLFVIILLGESVLAATVAFAQAELTPSLAAVGLSGLVILFALWWIYFLQPVGDGLAARPDRSFWWGYGHYFLFAALASIGAGLEVAVVTIGHAAAEVDHALAAGAAMAAEEGEAVVGSVAAALGIAVPVAIALVMMWALHGPLGIRSLVRAPVALGGAAAIVAAALLAGSIGLAAAIAATAGILVLVVASEYLPRSAPPRSAGSGQIAGSSSVS</sequence>
<comment type="caution">
    <text evidence="2">The sequence shown here is derived from an EMBL/GenBank/DDBJ whole genome shotgun (WGS) entry which is preliminary data.</text>
</comment>
<dbReference type="OrthoDB" id="7698234at2"/>
<proteinExistence type="predicted"/>
<organism evidence="2 3">
    <name type="scientific">Naasia lichenicola</name>
    <dbReference type="NCBI Taxonomy" id="2565933"/>
    <lineage>
        <taxon>Bacteria</taxon>
        <taxon>Bacillati</taxon>
        <taxon>Actinomycetota</taxon>
        <taxon>Actinomycetes</taxon>
        <taxon>Micrococcales</taxon>
        <taxon>Microbacteriaceae</taxon>
        <taxon>Naasia</taxon>
    </lineage>
</organism>
<dbReference type="AlphaFoldDB" id="A0A4S4FM06"/>
<evidence type="ECO:0000256" key="1">
    <source>
        <dbReference type="SAM" id="Phobius"/>
    </source>
</evidence>
<dbReference type="PANTHER" id="PTHR36840">
    <property type="entry name" value="BLL5714 PROTEIN"/>
    <property type="match status" value="1"/>
</dbReference>
<dbReference type="Pfam" id="PF06772">
    <property type="entry name" value="LtrA"/>
    <property type="match status" value="1"/>
</dbReference>
<feature type="transmembrane region" description="Helical" evidence="1">
    <location>
        <begin position="48"/>
        <end position="69"/>
    </location>
</feature>
<feature type="transmembrane region" description="Helical" evidence="1">
    <location>
        <begin position="200"/>
        <end position="219"/>
    </location>
</feature>
<feature type="transmembrane region" description="Helical" evidence="1">
    <location>
        <begin position="16"/>
        <end position="36"/>
    </location>
</feature>
<dbReference type="Proteomes" id="UP000309133">
    <property type="component" value="Unassembled WGS sequence"/>
</dbReference>
<dbReference type="InterPro" id="IPR010640">
    <property type="entry name" value="Low_temperature_requirement_A"/>
</dbReference>
<evidence type="ECO:0000313" key="2">
    <source>
        <dbReference type="EMBL" id="THG30256.1"/>
    </source>
</evidence>
<keyword evidence="1" id="KW-0812">Transmembrane</keyword>
<name>A0A4S4FM06_9MICO</name>
<feature type="transmembrane region" description="Helical" evidence="1">
    <location>
        <begin position="348"/>
        <end position="365"/>
    </location>
</feature>
<feature type="transmembrane region" description="Helical" evidence="1">
    <location>
        <begin position="371"/>
        <end position="390"/>
    </location>
</feature>